<evidence type="ECO:0000256" key="1">
    <source>
        <dbReference type="SAM" id="MobiDB-lite"/>
    </source>
</evidence>
<evidence type="ECO:0000259" key="2">
    <source>
        <dbReference type="Pfam" id="PF01636"/>
    </source>
</evidence>
<dbReference type="Pfam" id="PF01636">
    <property type="entry name" value="APH"/>
    <property type="match status" value="1"/>
</dbReference>
<reference evidence="4" key="1">
    <citation type="journal article" date="2017" name="Nat. Microbiol.">
        <title>Global analysis of biosynthetic gene clusters reveals vast potential of secondary metabolite production in Penicillium species.</title>
        <authorList>
            <person name="Nielsen J.C."/>
            <person name="Grijseels S."/>
            <person name="Prigent S."/>
            <person name="Ji B."/>
            <person name="Dainat J."/>
            <person name="Nielsen K.F."/>
            <person name="Frisvad J.C."/>
            <person name="Workman M."/>
            <person name="Nielsen J."/>
        </authorList>
    </citation>
    <scope>NUCLEOTIDE SEQUENCE [LARGE SCALE GENOMIC DNA]</scope>
    <source>
        <strain evidence="4">IBT 11843</strain>
    </source>
</reference>
<keyword evidence="4" id="KW-1185">Reference proteome</keyword>
<evidence type="ECO:0000313" key="4">
    <source>
        <dbReference type="Proteomes" id="UP000191522"/>
    </source>
</evidence>
<dbReference type="InterPro" id="IPR051678">
    <property type="entry name" value="AGP_Transferase"/>
</dbReference>
<dbReference type="STRING" id="69771.A0A1V6NV08"/>
<gene>
    <name evidence="3" type="ORF">PENDEC_c035G04615</name>
</gene>
<dbReference type="CDD" id="cd05120">
    <property type="entry name" value="APH_ChoK_like"/>
    <property type="match status" value="1"/>
</dbReference>
<sequence length="295" mass="33918">MNTTKDPEGTKMKDQEETTTKEQEETAMKVQEEMTTKDQEEMTTKDQEETTTKDQEGTILHSLFARTVVRVSDSLVVKSGLIRPQEAEALRFVAANTTIPVPKVHDVRWKDGKVMAIVMDYMPGKPLDDAWDTLDSNQKLSIADQLHSYMSQLRDLKGDYIGGADRGKAIIGRRFSIECGPFDSEQQFHEFILGDIRESAPDLLRDIAKSALMDNHEIVFTHSDFAPRNVLVQGDRVTAILDWEYAGWYPEYWEYTQALRQLKPMPDWPEYLPRILSRFDKEYIGMSFLALFLSH</sequence>
<comment type="caution">
    <text evidence="3">The sequence shown here is derived from an EMBL/GenBank/DDBJ whole genome shotgun (WGS) entry which is preliminary data.</text>
</comment>
<accession>A0A1V6NV08</accession>
<dbReference type="PANTHER" id="PTHR21310:SF58">
    <property type="entry name" value="AMINOGLYCOSIDE PHOSPHOTRANSFERASE DOMAIN-CONTAINING PROTEIN"/>
    <property type="match status" value="1"/>
</dbReference>
<protein>
    <recommendedName>
        <fullName evidence="2">Aminoglycoside phosphotransferase domain-containing protein</fullName>
    </recommendedName>
</protein>
<organism evidence="3 4">
    <name type="scientific">Penicillium decumbens</name>
    <dbReference type="NCBI Taxonomy" id="69771"/>
    <lineage>
        <taxon>Eukaryota</taxon>
        <taxon>Fungi</taxon>
        <taxon>Dikarya</taxon>
        <taxon>Ascomycota</taxon>
        <taxon>Pezizomycotina</taxon>
        <taxon>Eurotiomycetes</taxon>
        <taxon>Eurotiomycetidae</taxon>
        <taxon>Eurotiales</taxon>
        <taxon>Aspergillaceae</taxon>
        <taxon>Penicillium</taxon>
    </lineage>
</organism>
<feature type="domain" description="Aminoglycoside phosphotransferase" evidence="2">
    <location>
        <begin position="75"/>
        <end position="280"/>
    </location>
</feature>
<dbReference type="Proteomes" id="UP000191522">
    <property type="component" value="Unassembled WGS sequence"/>
</dbReference>
<dbReference type="PANTHER" id="PTHR21310">
    <property type="entry name" value="AMINOGLYCOSIDE PHOSPHOTRANSFERASE-RELATED-RELATED"/>
    <property type="match status" value="1"/>
</dbReference>
<dbReference type="OrthoDB" id="8300194at2759"/>
<evidence type="ECO:0000313" key="3">
    <source>
        <dbReference type="EMBL" id="OQD68439.1"/>
    </source>
</evidence>
<dbReference type="OMA" id="KEYIGMS"/>
<dbReference type="AlphaFoldDB" id="A0A1V6NV08"/>
<dbReference type="InterPro" id="IPR002575">
    <property type="entry name" value="Aminoglycoside_PTrfase"/>
</dbReference>
<dbReference type="SUPFAM" id="SSF56112">
    <property type="entry name" value="Protein kinase-like (PK-like)"/>
    <property type="match status" value="1"/>
</dbReference>
<feature type="region of interest" description="Disordered" evidence="1">
    <location>
        <begin position="1"/>
        <end position="56"/>
    </location>
</feature>
<dbReference type="EMBL" id="MDYL01000035">
    <property type="protein sequence ID" value="OQD68439.1"/>
    <property type="molecule type" value="Genomic_DNA"/>
</dbReference>
<proteinExistence type="predicted"/>
<name>A0A1V6NV08_PENDC</name>
<dbReference type="InterPro" id="IPR011009">
    <property type="entry name" value="Kinase-like_dom_sf"/>
</dbReference>
<dbReference type="Gene3D" id="3.90.1200.10">
    <property type="match status" value="1"/>
</dbReference>